<reference evidence="2 3" key="2">
    <citation type="journal article" date="2011" name="ISME J.">
        <title>RNA-seq reveals cooperative metabolic interactions between two termite-gut spirochete species in co-culture.</title>
        <authorList>
            <person name="Rosenthal A.Z."/>
            <person name="Matson E.G."/>
            <person name="Eldar A."/>
            <person name="Leadbetter J.R."/>
        </authorList>
    </citation>
    <scope>NUCLEOTIDE SEQUENCE [LARGE SCALE GENOMIC DNA]</scope>
    <source>
        <strain evidence="3">ATCC BAA-888 / DSM 13862 / ZAS-9</strain>
    </source>
</reference>
<protein>
    <recommendedName>
        <fullName evidence="4">Outer membrane protein beta-barrel domain-containing protein</fullName>
    </recommendedName>
</protein>
<reference evidence="3" key="1">
    <citation type="submission" date="2009-12" db="EMBL/GenBank/DDBJ databases">
        <title>Complete sequence of Treponema azotonutricium strain ZAS-9.</title>
        <authorList>
            <person name="Tetu S.G."/>
            <person name="Matson E."/>
            <person name="Ren Q."/>
            <person name="Seshadri R."/>
            <person name="Elbourne L."/>
            <person name="Hassan K.A."/>
            <person name="Durkin A."/>
            <person name="Radune D."/>
            <person name="Mohamoud Y."/>
            <person name="Shay R."/>
            <person name="Jin S."/>
            <person name="Zhang X."/>
            <person name="Lucey K."/>
            <person name="Ballor N.R."/>
            <person name="Ottesen E."/>
            <person name="Rosenthal R."/>
            <person name="Allen A."/>
            <person name="Leadbetter J.R."/>
            <person name="Paulsen I.T."/>
        </authorList>
    </citation>
    <scope>NUCLEOTIDE SEQUENCE [LARGE SCALE GENOMIC DNA]</scope>
    <source>
        <strain evidence="3">ATCC BAA-888 / DSM 13862 / ZAS-9</strain>
    </source>
</reference>
<dbReference type="KEGG" id="taz:TREAZ_0253"/>
<evidence type="ECO:0000313" key="3">
    <source>
        <dbReference type="Proteomes" id="UP000009222"/>
    </source>
</evidence>
<dbReference type="AlphaFoldDB" id="F5YE75"/>
<feature type="chain" id="PRO_5003331789" description="Outer membrane protein beta-barrel domain-containing protein" evidence="1">
    <location>
        <begin position="22"/>
        <end position="183"/>
    </location>
</feature>
<sequence>MKRYFLSLIMLACLSAVCVFSWEPSDLMDYPEGMEAGNFMLNFGAGLDVPEHSGPGYLYIPPIHASLDYNLALGDKRMPFFVGGTGGYSGYGYEDEWFYSKIYLGGRFGYHFNWGIRNLDTYAAATAGWIIYAGSGIAQNRKYGWPLIGVNIGARYFFSSVFGIWAEIGYSLSLIDAGLTFKF</sequence>
<keyword evidence="3" id="KW-1185">Reference proteome</keyword>
<dbReference type="OrthoDB" id="361604at2"/>
<dbReference type="HOGENOM" id="CLU_1474548_0_0_12"/>
<dbReference type="InParanoid" id="F5YE75"/>
<organism evidence="2 3">
    <name type="scientific">Leadbettera azotonutricia (strain ATCC BAA-888 / DSM 13862 / ZAS-9)</name>
    <name type="common">Treponema azotonutricium</name>
    <dbReference type="NCBI Taxonomy" id="545695"/>
    <lineage>
        <taxon>Bacteria</taxon>
        <taxon>Pseudomonadati</taxon>
        <taxon>Spirochaetota</taxon>
        <taxon>Spirochaetia</taxon>
        <taxon>Spirochaetales</taxon>
        <taxon>Breznakiellaceae</taxon>
        <taxon>Leadbettera</taxon>
    </lineage>
</organism>
<evidence type="ECO:0008006" key="4">
    <source>
        <dbReference type="Google" id="ProtNLM"/>
    </source>
</evidence>
<dbReference type="eggNOG" id="ENOG5031FRW">
    <property type="taxonomic scope" value="Bacteria"/>
</dbReference>
<dbReference type="RefSeq" id="WP_015711677.1">
    <property type="nucleotide sequence ID" value="NC_015577.1"/>
</dbReference>
<evidence type="ECO:0000313" key="2">
    <source>
        <dbReference type="EMBL" id="AEF82696.1"/>
    </source>
</evidence>
<dbReference type="Proteomes" id="UP000009222">
    <property type="component" value="Chromosome"/>
</dbReference>
<dbReference type="EMBL" id="CP001841">
    <property type="protein sequence ID" value="AEF82696.1"/>
    <property type="molecule type" value="Genomic_DNA"/>
</dbReference>
<dbReference type="STRING" id="545695.TREAZ_0253"/>
<name>F5YE75_LEAAZ</name>
<keyword evidence="1" id="KW-0732">Signal</keyword>
<proteinExistence type="predicted"/>
<accession>F5YE75</accession>
<evidence type="ECO:0000256" key="1">
    <source>
        <dbReference type="SAM" id="SignalP"/>
    </source>
</evidence>
<gene>
    <name evidence="2" type="ordered locus">TREAZ_0253</name>
</gene>
<feature type="signal peptide" evidence="1">
    <location>
        <begin position="1"/>
        <end position="21"/>
    </location>
</feature>